<evidence type="ECO:0000313" key="2">
    <source>
        <dbReference type="Proteomes" id="UP000285190"/>
    </source>
</evidence>
<dbReference type="EMBL" id="QYUN01000002">
    <property type="protein sequence ID" value="RJG04859.1"/>
    <property type="molecule type" value="Genomic_DNA"/>
</dbReference>
<dbReference type="OrthoDB" id="8720906at2"/>
<comment type="caution">
    <text evidence="1">The sequence shown here is derived from an EMBL/GenBank/DDBJ whole genome shotgun (WGS) entry which is preliminary data.</text>
</comment>
<keyword evidence="2" id="KW-1185">Reference proteome</keyword>
<dbReference type="RefSeq" id="WP_119736064.1">
    <property type="nucleotide sequence ID" value="NZ_QYUN01000002.1"/>
</dbReference>
<dbReference type="InterPro" id="IPR021317">
    <property type="entry name" value="DUF2917"/>
</dbReference>
<accession>A0A418WX90</accession>
<dbReference type="Pfam" id="PF11142">
    <property type="entry name" value="DUF2917"/>
    <property type="match status" value="1"/>
</dbReference>
<sequence>MRDLFTNKALVIPAGQASSGIAKQGQTLRIVRGRAWVTMEGVSHDYWLSAGNALQTIPGQLTVVEADPAKGNLEVRIERPQSPGAKLATQLAGLVQRFAYRKNAQATLQRPALAQCK</sequence>
<dbReference type="Proteomes" id="UP000285190">
    <property type="component" value="Unassembled WGS sequence"/>
</dbReference>
<name>A0A418WX90_9BURK</name>
<protein>
    <submittedName>
        <fullName evidence="1">DUF2917 domain-containing protein</fullName>
    </submittedName>
</protein>
<organism evidence="1 2">
    <name type="scientific">Noviherbaspirillum cavernae</name>
    <dbReference type="NCBI Taxonomy" id="2320862"/>
    <lineage>
        <taxon>Bacteria</taxon>
        <taxon>Pseudomonadati</taxon>
        <taxon>Pseudomonadota</taxon>
        <taxon>Betaproteobacteria</taxon>
        <taxon>Burkholderiales</taxon>
        <taxon>Oxalobacteraceae</taxon>
        <taxon>Noviherbaspirillum</taxon>
    </lineage>
</organism>
<evidence type="ECO:0000313" key="1">
    <source>
        <dbReference type="EMBL" id="RJG04859.1"/>
    </source>
</evidence>
<gene>
    <name evidence="1" type="ORF">D3870_01430</name>
</gene>
<proteinExistence type="predicted"/>
<reference evidence="1 2" key="1">
    <citation type="submission" date="2018-09" db="EMBL/GenBank/DDBJ databases">
        <authorList>
            <person name="Zhu H."/>
        </authorList>
    </citation>
    <scope>NUCLEOTIDE SEQUENCE [LARGE SCALE GENOMIC DNA]</scope>
    <source>
        <strain evidence="1 2">K2R10-39</strain>
    </source>
</reference>
<dbReference type="AlphaFoldDB" id="A0A418WX90"/>